<comment type="caution">
    <text evidence="1">The sequence shown here is derived from an EMBL/GenBank/DDBJ whole genome shotgun (WGS) entry which is preliminary data.</text>
</comment>
<dbReference type="EMBL" id="APQL01000013">
    <property type="protein sequence ID" value="ENW02938.1"/>
    <property type="molecule type" value="Genomic_DNA"/>
</dbReference>
<reference evidence="1 2" key="1">
    <citation type="submission" date="2013-02" db="EMBL/GenBank/DDBJ databases">
        <title>The Genome Sequence of Acinetobacter beijerinckii CIP 110307.</title>
        <authorList>
            <consortium name="The Broad Institute Genome Sequencing Platform"/>
            <consortium name="The Broad Institute Genome Sequencing Center for Infectious Disease"/>
            <person name="Cerqueira G."/>
            <person name="Feldgarden M."/>
            <person name="Courvalin P."/>
            <person name="Perichon B."/>
            <person name="Grillot-Courvalin C."/>
            <person name="Clermont D."/>
            <person name="Rocha E."/>
            <person name="Yoon E.-J."/>
            <person name="Nemec A."/>
            <person name="Walker B."/>
            <person name="Young S.K."/>
            <person name="Zeng Q."/>
            <person name="Gargeya S."/>
            <person name="Fitzgerald M."/>
            <person name="Haas B."/>
            <person name="Abouelleil A."/>
            <person name="Alvarado L."/>
            <person name="Arachchi H.M."/>
            <person name="Berlin A.M."/>
            <person name="Chapman S.B."/>
            <person name="Dewar J."/>
            <person name="Goldberg J."/>
            <person name="Griggs A."/>
            <person name="Gujja S."/>
            <person name="Hansen M."/>
            <person name="Howarth C."/>
            <person name="Imamovic A."/>
            <person name="Larimer J."/>
            <person name="McCowan C."/>
            <person name="Murphy C."/>
            <person name="Neiman D."/>
            <person name="Pearson M."/>
            <person name="Priest M."/>
            <person name="Roberts A."/>
            <person name="Saif S."/>
            <person name="Shea T."/>
            <person name="Sisk P."/>
            <person name="Sykes S."/>
            <person name="Wortman J."/>
            <person name="Nusbaum C."/>
            <person name="Birren B."/>
        </authorList>
    </citation>
    <scope>NUCLEOTIDE SEQUENCE [LARGE SCALE GENOMIC DNA]</scope>
    <source>
        <strain evidence="1 2">CIP 110307</strain>
    </source>
</reference>
<dbReference type="AlphaFoldDB" id="N9DXI8"/>
<accession>N9DXI8</accession>
<proteinExistence type="predicted"/>
<dbReference type="GeneID" id="29858270"/>
<organism evidence="1 2">
    <name type="scientific">Acinetobacter beijerinckii CIP 110307</name>
    <dbReference type="NCBI Taxonomy" id="1217648"/>
    <lineage>
        <taxon>Bacteria</taxon>
        <taxon>Pseudomonadati</taxon>
        <taxon>Pseudomonadota</taxon>
        <taxon>Gammaproteobacteria</taxon>
        <taxon>Moraxellales</taxon>
        <taxon>Moraxellaceae</taxon>
        <taxon>Acinetobacter</taxon>
    </lineage>
</organism>
<dbReference type="Proteomes" id="UP000017670">
    <property type="component" value="Unassembled WGS sequence"/>
</dbReference>
<sequence length="146" mass="16862">MGELVVEKGIMSNVSAKLYDEKRTVDTLYLEPELKKFATSLGKRTNLSLTYVVSRIIEFCVENKSKIFFDESQLESKISKNGLKTTVRVKKNIYSSFTGFVEQLGSQLDREVSRSAYLNMILRKMYERQEADYEFSAKFLEEALIV</sequence>
<dbReference type="HOGENOM" id="CLU_1821225_0_0_6"/>
<dbReference type="PATRIC" id="fig|1217648.3.peg.3254"/>
<dbReference type="RefSeq" id="WP_005063305.1">
    <property type="nucleotide sequence ID" value="NZ_KB849767.1"/>
</dbReference>
<evidence type="ECO:0000313" key="2">
    <source>
        <dbReference type="Proteomes" id="UP000017670"/>
    </source>
</evidence>
<protein>
    <submittedName>
        <fullName evidence="1">Uncharacterized protein</fullName>
    </submittedName>
</protein>
<keyword evidence="2" id="KW-1185">Reference proteome</keyword>
<name>N9DXI8_9GAMM</name>
<gene>
    <name evidence="1" type="ORF">F933_03344</name>
</gene>
<evidence type="ECO:0000313" key="1">
    <source>
        <dbReference type="EMBL" id="ENW02938.1"/>
    </source>
</evidence>
<dbReference type="STRING" id="262668.GCA_000931715_00005"/>
<dbReference type="eggNOG" id="ENOG5031SPC">
    <property type="taxonomic scope" value="Bacteria"/>
</dbReference>